<evidence type="ECO:0000313" key="2">
    <source>
        <dbReference type="Proteomes" id="UP000507245"/>
    </source>
</evidence>
<reference evidence="2" key="1">
    <citation type="journal article" date="2020" name="Genome Biol.">
        <title>Gamete binning: chromosome-level and haplotype-resolved genome assembly enabled by high-throughput single-cell sequencing of gamete genomes.</title>
        <authorList>
            <person name="Campoy J.A."/>
            <person name="Sun H."/>
            <person name="Goel M."/>
            <person name="Jiao W.-B."/>
            <person name="Folz-Donahue K."/>
            <person name="Wang N."/>
            <person name="Rubio M."/>
            <person name="Liu C."/>
            <person name="Kukat C."/>
            <person name="Ruiz D."/>
            <person name="Huettel B."/>
            <person name="Schneeberger K."/>
        </authorList>
    </citation>
    <scope>NUCLEOTIDE SEQUENCE [LARGE SCALE GENOMIC DNA]</scope>
    <source>
        <strain evidence="2">cv. Rojo Pasion</strain>
    </source>
</reference>
<organism evidence="1 2">
    <name type="scientific">Prunus armeniaca</name>
    <name type="common">Apricot</name>
    <name type="synonym">Armeniaca vulgaris</name>
    <dbReference type="NCBI Taxonomy" id="36596"/>
    <lineage>
        <taxon>Eukaryota</taxon>
        <taxon>Viridiplantae</taxon>
        <taxon>Streptophyta</taxon>
        <taxon>Embryophyta</taxon>
        <taxon>Tracheophyta</taxon>
        <taxon>Spermatophyta</taxon>
        <taxon>Magnoliopsida</taxon>
        <taxon>eudicotyledons</taxon>
        <taxon>Gunneridae</taxon>
        <taxon>Pentapetalae</taxon>
        <taxon>rosids</taxon>
        <taxon>fabids</taxon>
        <taxon>Rosales</taxon>
        <taxon>Rosaceae</taxon>
        <taxon>Amygdaloideae</taxon>
        <taxon>Amygdaleae</taxon>
        <taxon>Prunus</taxon>
    </lineage>
</organism>
<accession>A0A6J5WJD5</accession>
<sequence>MVTAMSTRLSPISNSELHSLLVSHEIRLQEQATYSTILPSANMVYKGQNSNNTRAPASPHFHNHRSQSISTTDHIKTTTGPFIPAYSNSDFNTWFPNTGATHHITPDLANLSITNNYNGLDQLTVGNGPAHGETSTSRAE</sequence>
<dbReference type="AlphaFoldDB" id="A0A6J5WJD5"/>
<protein>
    <submittedName>
        <fullName evidence="1">Uncharacterized protein</fullName>
    </submittedName>
</protein>
<proteinExistence type="predicted"/>
<dbReference type="OrthoDB" id="914038at2759"/>
<name>A0A6J5WJD5_PRUAR</name>
<keyword evidence="2" id="KW-1185">Reference proteome</keyword>
<dbReference type="Proteomes" id="UP000507245">
    <property type="component" value="Unassembled WGS sequence"/>
</dbReference>
<dbReference type="EMBL" id="CAEKKB010000002">
    <property type="protein sequence ID" value="CAB4300097.1"/>
    <property type="molecule type" value="Genomic_DNA"/>
</dbReference>
<gene>
    <name evidence="1" type="ORF">ORAREDHAP_LOCUS15003</name>
</gene>
<evidence type="ECO:0000313" key="1">
    <source>
        <dbReference type="EMBL" id="CAB4300097.1"/>
    </source>
</evidence>